<dbReference type="GO" id="GO:0016846">
    <property type="term" value="F:carbon-sulfur lyase activity"/>
    <property type="evidence" value="ECO:0007669"/>
    <property type="project" value="TreeGrafter"/>
</dbReference>
<dbReference type="KEGG" id="sus:Acid_4794"/>
<dbReference type="CDD" id="cd00614">
    <property type="entry name" value="CGS_like"/>
    <property type="match status" value="1"/>
</dbReference>
<dbReference type="EC" id="2.5.1.48" evidence="5"/>
<comment type="similarity">
    <text evidence="4">Belongs to the trans-sulfuration enzymes family.</text>
</comment>
<protein>
    <submittedName>
        <fullName evidence="5">Cystathionine gamma-synthase</fullName>
        <ecNumber evidence="5">2.5.1.48</ecNumber>
    </submittedName>
</protein>
<evidence type="ECO:0000256" key="1">
    <source>
        <dbReference type="ARBA" id="ARBA00001933"/>
    </source>
</evidence>
<dbReference type="InParanoid" id="Q01X62"/>
<dbReference type="eggNOG" id="COG0626">
    <property type="taxonomic scope" value="Bacteria"/>
</dbReference>
<keyword evidence="5" id="KW-0808">Transferase</keyword>
<dbReference type="PANTHER" id="PTHR11808:SF86">
    <property type="entry name" value="METHIONINE GAMMA-LYASE"/>
    <property type="match status" value="1"/>
</dbReference>
<dbReference type="GO" id="GO:0019346">
    <property type="term" value="P:transsulfuration"/>
    <property type="evidence" value="ECO:0007669"/>
    <property type="project" value="InterPro"/>
</dbReference>
<dbReference type="Gene3D" id="3.90.1150.10">
    <property type="entry name" value="Aspartate Aminotransferase, domain 1"/>
    <property type="match status" value="1"/>
</dbReference>
<evidence type="ECO:0000313" key="5">
    <source>
        <dbReference type="EMBL" id="ABJ85753.1"/>
    </source>
</evidence>
<dbReference type="PANTHER" id="PTHR11808">
    <property type="entry name" value="TRANS-SULFURATION ENZYME FAMILY MEMBER"/>
    <property type="match status" value="1"/>
</dbReference>
<evidence type="ECO:0000256" key="4">
    <source>
        <dbReference type="RuleBase" id="RU362118"/>
    </source>
</evidence>
<name>Q01X62_SOLUE</name>
<proteinExistence type="inferred from homology"/>
<dbReference type="EMBL" id="CP000473">
    <property type="protein sequence ID" value="ABJ85753.1"/>
    <property type="molecule type" value="Genomic_DNA"/>
</dbReference>
<dbReference type="Gene3D" id="3.40.640.10">
    <property type="entry name" value="Type I PLP-dependent aspartate aminotransferase-like (Major domain)"/>
    <property type="match status" value="1"/>
</dbReference>
<dbReference type="FunFam" id="3.40.640.10:FF:000046">
    <property type="entry name" value="Cystathionine gamma-lyase"/>
    <property type="match status" value="1"/>
</dbReference>
<dbReference type="OrthoDB" id="9803887at2"/>
<comment type="cofactor">
    <cofactor evidence="1 4">
        <name>pyridoxal 5'-phosphate</name>
        <dbReference type="ChEBI" id="CHEBI:597326"/>
    </cofactor>
</comment>
<reference evidence="5" key="1">
    <citation type="submission" date="2006-10" db="EMBL/GenBank/DDBJ databases">
        <title>Complete sequence of Solibacter usitatus Ellin6076.</title>
        <authorList>
            <consortium name="US DOE Joint Genome Institute"/>
            <person name="Copeland A."/>
            <person name="Lucas S."/>
            <person name="Lapidus A."/>
            <person name="Barry K."/>
            <person name="Detter J.C."/>
            <person name="Glavina del Rio T."/>
            <person name="Hammon N."/>
            <person name="Israni S."/>
            <person name="Dalin E."/>
            <person name="Tice H."/>
            <person name="Pitluck S."/>
            <person name="Thompson L.S."/>
            <person name="Brettin T."/>
            <person name="Bruce D."/>
            <person name="Han C."/>
            <person name="Tapia R."/>
            <person name="Gilna P."/>
            <person name="Schmutz J."/>
            <person name="Larimer F."/>
            <person name="Land M."/>
            <person name="Hauser L."/>
            <person name="Kyrpides N."/>
            <person name="Mikhailova N."/>
            <person name="Janssen P.H."/>
            <person name="Kuske C.R."/>
            <person name="Richardson P."/>
        </authorList>
    </citation>
    <scope>NUCLEOTIDE SEQUENCE</scope>
    <source>
        <strain evidence="5">Ellin6076</strain>
    </source>
</reference>
<accession>Q01X62</accession>
<dbReference type="InterPro" id="IPR015424">
    <property type="entry name" value="PyrdxlP-dep_Trfase"/>
</dbReference>
<evidence type="ECO:0000256" key="3">
    <source>
        <dbReference type="PIRSR" id="PIRSR001434-2"/>
    </source>
</evidence>
<dbReference type="HOGENOM" id="CLU_018986_2_0_0"/>
<gene>
    <name evidence="5" type="ordered locus">Acid_4794</name>
</gene>
<dbReference type="PIRSF" id="PIRSF001434">
    <property type="entry name" value="CGS"/>
    <property type="match status" value="1"/>
</dbReference>
<dbReference type="InterPro" id="IPR000277">
    <property type="entry name" value="Cys/Met-Metab_PyrdxlP-dep_enz"/>
</dbReference>
<sequence length="415" mass="45289">MSDQDHVHGVVRPRTAVLTRGFDPRLSVGSARPAVFRSSTYVFANPEEAEHAFAIVTGKIKPEHGGRADLIYSRFSHPNAEILEDQIVPLEAGAAYSAVFNSGMAAIQTAFFAYARPDSTMVYTTPLYGGTTGLIHKFMKPLGVTGIPVTSGKTEAIEEAIRGARNCCMVYLETPANPTMIMTDIERAAEAAAKHPDKPVVMVDNTFLGPSFQHPLLLGANICLYSATKYLSGYSDMLGGVAITDSADIVQKLRSVRSMFGNILQPDECWMLDSRLSTVALRMNRQSKNAQRLAEALHGHRLLSQVIYPTLFTDPEQKRIFEKQCDFPGGMFSIEFKGGKEAAFQFLRHVRIARNAVSLGSVESLTCHPKSTTHSGMSAEELAESGVTDGLVRISVGIEDWRDLLADFEQALAAV</sequence>
<dbReference type="AlphaFoldDB" id="Q01X62"/>
<dbReference type="InterPro" id="IPR015421">
    <property type="entry name" value="PyrdxlP-dep_Trfase_major"/>
</dbReference>
<dbReference type="GO" id="GO:0003962">
    <property type="term" value="F:cystathionine gamma-synthase activity"/>
    <property type="evidence" value="ECO:0007669"/>
    <property type="project" value="UniProtKB-EC"/>
</dbReference>
<dbReference type="STRING" id="234267.Acid_4794"/>
<keyword evidence="2 3" id="KW-0663">Pyridoxal phosphate</keyword>
<organism evidence="5">
    <name type="scientific">Solibacter usitatus (strain Ellin6076)</name>
    <dbReference type="NCBI Taxonomy" id="234267"/>
    <lineage>
        <taxon>Bacteria</taxon>
        <taxon>Pseudomonadati</taxon>
        <taxon>Acidobacteriota</taxon>
        <taxon>Terriglobia</taxon>
        <taxon>Bryobacterales</taxon>
        <taxon>Solibacteraceae</taxon>
        <taxon>Candidatus Solibacter</taxon>
    </lineage>
</organism>
<dbReference type="Pfam" id="PF01053">
    <property type="entry name" value="Cys_Met_Meta_PP"/>
    <property type="match status" value="1"/>
</dbReference>
<dbReference type="GO" id="GO:0005737">
    <property type="term" value="C:cytoplasm"/>
    <property type="evidence" value="ECO:0007669"/>
    <property type="project" value="TreeGrafter"/>
</dbReference>
<evidence type="ECO:0000256" key="2">
    <source>
        <dbReference type="ARBA" id="ARBA00022898"/>
    </source>
</evidence>
<dbReference type="GO" id="GO:0030170">
    <property type="term" value="F:pyridoxal phosphate binding"/>
    <property type="evidence" value="ECO:0007669"/>
    <property type="project" value="InterPro"/>
</dbReference>
<dbReference type="InterPro" id="IPR015422">
    <property type="entry name" value="PyrdxlP-dep_Trfase_small"/>
</dbReference>
<dbReference type="SUPFAM" id="SSF53383">
    <property type="entry name" value="PLP-dependent transferases"/>
    <property type="match status" value="1"/>
</dbReference>
<feature type="modified residue" description="N6-(pyridoxal phosphate)lysine" evidence="3">
    <location>
        <position position="229"/>
    </location>
</feature>